<accession>A0AAN6F663</accession>
<dbReference type="AlphaFoldDB" id="A0AAN6F663"/>
<dbReference type="GO" id="GO:0016020">
    <property type="term" value="C:membrane"/>
    <property type="evidence" value="ECO:0007669"/>
    <property type="project" value="UniProtKB-SubCell"/>
</dbReference>
<evidence type="ECO:0000313" key="8">
    <source>
        <dbReference type="EMBL" id="KAK0303169.1"/>
    </source>
</evidence>
<comment type="similarity">
    <text evidence="5">Belongs to the SAT4 family.</text>
</comment>
<feature type="transmembrane region" description="Helical" evidence="6">
    <location>
        <begin position="162"/>
        <end position="183"/>
    </location>
</feature>
<dbReference type="InterPro" id="IPR049326">
    <property type="entry name" value="Rhodopsin_dom_fungi"/>
</dbReference>
<name>A0AAN6F663_9PEZI</name>
<evidence type="ECO:0000256" key="5">
    <source>
        <dbReference type="ARBA" id="ARBA00038359"/>
    </source>
</evidence>
<feature type="transmembrane region" description="Helical" evidence="6">
    <location>
        <begin position="70"/>
        <end position="93"/>
    </location>
</feature>
<feature type="transmembrane region" description="Helical" evidence="6">
    <location>
        <begin position="38"/>
        <end position="58"/>
    </location>
</feature>
<dbReference type="PANTHER" id="PTHR33048">
    <property type="entry name" value="PTH11-LIKE INTEGRAL MEMBRANE PROTEIN (AFU_ORTHOLOGUE AFUA_5G11245)"/>
    <property type="match status" value="1"/>
</dbReference>
<comment type="subcellular location">
    <subcellularLocation>
        <location evidence="1">Membrane</location>
        <topology evidence="1">Multi-pass membrane protein</topology>
    </subcellularLocation>
</comment>
<gene>
    <name evidence="8" type="ORF">LTR82_017643</name>
</gene>
<evidence type="ECO:0000256" key="6">
    <source>
        <dbReference type="SAM" id="Phobius"/>
    </source>
</evidence>
<dbReference type="EMBL" id="JASUXU010000157">
    <property type="protein sequence ID" value="KAK0303169.1"/>
    <property type="molecule type" value="Genomic_DNA"/>
</dbReference>
<reference evidence="8" key="1">
    <citation type="submission" date="2021-12" db="EMBL/GenBank/DDBJ databases">
        <title>Black yeast isolated from Biological Soil Crust.</title>
        <authorList>
            <person name="Kurbessoian T."/>
        </authorList>
    </citation>
    <scope>NUCLEOTIDE SEQUENCE</scope>
    <source>
        <strain evidence="8">CCFEE 5208</strain>
    </source>
</reference>
<keyword evidence="4 6" id="KW-0472">Membrane</keyword>
<proteinExistence type="inferred from homology"/>
<evidence type="ECO:0000256" key="2">
    <source>
        <dbReference type="ARBA" id="ARBA00022692"/>
    </source>
</evidence>
<keyword evidence="2 6" id="KW-0812">Transmembrane</keyword>
<evidence type="ECO:0000256" key="3">
    <source>
        <dbReference type="ARBA" id="ARBA00022989"/>
    </source>
</evidence>
<sequence>MTSRTNSQAIVAALAKPDYLPPGTTVAFMEQSRDHPTVVAILFVGSMVLLVVALRCYARLFIVERFGLDDWLALSTLIPYIAFMSLCIVLIHLGSGRHLAYIQYILENATINTTEVLDFCAHITYTTALLTCRLSGLAFYARITEGSQRLIWTIRAAAGFMIMAYLPQVFLIIFHCLPITGFWPYSFQPEVNNYTCLQWGEVYVTNSVISLLCDMVLLAIPVPLITRLKVDSATKIRLFLVLMPGLLVVAISCTRMYLVIVGQWEADESWSYEPLLAVEVSEIGSTLVALSAPALKPFFGSLFASFDRTSVSSAYYFRSRSGDRGNKARDDGLGIELDNRYDCAPGFGLAAGAKTEHGPVSTPMGVIPETVEDDAAGYRPEELLYSATIHAHDGRDPSIGSDISQQPMIRYARDFTVSHEVINAAMHAR</sequence>
<dbReference type="InterPro" id="IPR052337">
    <property type="entry name" value="SAT4-like"/>
</dbReference>
<keyword evidence="3 6" id="KW-1133">Transmembrane helix</keyword>
<dbReference type="Pfam" id="PF20684">
    <property type="entry name" value="Fung_rhodopsin"/>
    <property type="match status" value="1"/>
</dbReference>
<comment type="caution">
    <text evidence="8">The sequence shown here is derived from an EMBL/GenBank/DDBJ whole genome shotgun (WGS) entry which is preliminary data.</text>
</comment>
<feature type="transmembrane region" description="Helical" evidence="6">
    <location>
        <begin position="238"/>
        <end position="260"/>
    </location>
</feature>
<evidence type="ECO:0000259" key="7">
    <source>
        <dbReference type="Pfam" id="PF20684"/>
    </source>
</evidence>
<evidence type="ECO:0000313" key="9">
    <source>
        <dbReference type="Proteomes" id="UP001168146"/>
    </source>
</evidence>
<dbReference type="PANTHER" id="PTHR33048:SF47">
    <property type="entry name" value="INTEGRAL MEMBRANE PROTEIN-RELATED"/>
    <property type="match status" value="1"/>
</dbReference>
<evidence type="ECO:0000256" key="1">
    <source>
        <dbReference type="ARBA" id="ARBA00004141"/>
    </source>
</evidence>
<feature type="transmembrane region" description="Helical" evidence="6">
    <location>
        <begin position="203"/>
        <end position="226"/>
    </location>
</feature>
<protein>
    <recommendedName>
        <fullName evidence="7">Rhodopsin domain-containing protein</fullName>
    </recommendedName>
</protein>
<feature type="domain" description="Rhodopsin" evidence="7">
    <location>
        <begin position="54"/>
        <end position="299"/>
    </location>
</feature>
<organism evidence="8 9">
    <name type="scientific">Friedmanniomyces endolithicus</name>
    <dbReference type="NCBI Taxonomy" id="329885"/>
    <lineage>
        <taxon>Eukaryota</taxon>
        <taxon>Fungi</taxon>
        <taxon>Dikarya</taxon>
        <taxon>Ascomycota</taxon>
        <taxon>Pezizomycotina</taxon>
        <taxon>Dothideomycetes</taxon>
        <taxon>Dothideomycetidae</taxon>
        <taxon>Mycosphaerellales</taxon>
        <taxon>Teratosphaeriaceae</taxon>
        <taxon>Friedmanniomyces</taxon>
    </lineage>
</organism>
<evidence type="ECO:0000256" key="4">
    <source>
        <dbReference type="ARBA" id="ARBA00023136"/>
    </source>
</evidence>
<dbReference type="Proteomes" id="UP001168146">
    <property type="component" value="Unassembled WGS sequence"/>
</dbReference>